<protein>
    <recommendedName>
        <fullName evidence="4 5">Tyrosinase copper-binding domain-containing protein</fullName>
    </recommendedName>
</protein>
<name>A0AA88XQR2_PINIB</name>
<dbReference type="GO" id="GO:0046872">
    <property type="term" value="F:metal ion binding"/>
    <property type="evidence" value="ECO:0007669"/>
    <property type="project" value="UniProtKB-KW"/>
</dbReference>
<dbReference type="InterPro" id="IPR050316">
    <property type="entry name" value="Tyrosinase/Hemocyanin"/>
</dbReference>
<comment type="caution">
    <text evidence="6">The sequence shown here is derived from an EMBL/GenBank/DDBJ whole genome shotgun (WGS) entry which is preliminary data.</text>
</comment>
<dbReference type="Proteomes" id="UP001186944">
    <property type="component" value="Unassembled WGS sequence"/>
</dbReference>
<feature type="signal peptide" evidence="3">
    <location>
        <begin position="1"/>
        <end position="18"/>
    </location>
</feature>
<dbReference type="PANTHER" id="PTHR11474">
    <property type="entry name" value="TYROSINASE FAMILY MEMBER"/>
    <property type="match status" value="1"/>
</dbReference>
<evidence type="ECO:0000256" key="3">
    <source>
        <dbReference type="SAM" id="SignalP"/>
    </source>
</evidence>
<dbReference type="AlphaFoldDB" id="A0AA88XQR2"/>
<evidence type="ECO:0000256" key="2">
    <source>
        <dbReference type="ARBA" id="ARBA00023008"/>
    </source>
</evidence>
<dbReference type="PANTHER" id="PTHR11474:SF126">
    <property type="entry name" value="TYROSINASE-LIKE PROTEIN TYR-1-RELATED"/>
    <property type="match status" value="1"/>
</dbReference>
<dbReference type="Gene3D" id="1.10.1280.10">
    <property type="entry name" value="Di-copper center containing domain from catechol oxidase"/>
    <property type="match status" value="1"/>
</dbReference>
<evidence type="ECO:0000259" key="4">
    <source>
        <dbReference type="PROSITE" id="PS00497"/>
    </source>
</evidence>
<evidence type="ECO:0000256" key="1">
    <source>
        <dbReference type="ARBA" id="ARBA00022723"/>
    </source>
</evidence>
<proteinExistence type="predicted"/>
<reference evidence="6" key="1">
    <citation type="submission" date="2019-08" db="EMBL/GenBank/DDBJ databases">
        <title>The improved chromosome-level genome for the pearl oyster Pinctada fucata martensii using PacBio sequencing and Hi-C.</title>
        <authorList>
            <person name="Zheng Z."/>
        </authorList>
    </citation>
    <scope>NUCLEOTIDE SEQUENCE</scope>
    <source>
        <strain evidence="6">ZZ-2019</strain>
        <tissue evidence="6">Adductor muscle</tissue>
    </source>
</reference>
<sequence length="680" mass="77358">MIISAVAILISYFGAGLAFIEEIPLPSDYEQCLDTQYRRTDLTRSVGYHVYWRCKQKSAMRYAMESGTNMTYEEYRYMISLLPPRNLFFSSGFKDFHHPNAEPRIRKEYRRMTESERNAYHHAINLLKRIPLGKSNRYDVLAAIHQGGAIGVAHEGPNFLGWHRVYLLIYENALRQVVPGVTVPYFAGELDGRMRDSKKSVLFSEKFLGTGRGAVRTGPFRNFKTESGPLVRNIAEDGQLWTDEGLERILNQSSVADITTPNAADENSIERQHDDIHGWLGGGVGQIGELEESSQDPVFFNLHAYVDFIFERFRDRLLLRGKDPADDYPKNFGDERHSPTARMGFGNILNYEGYSNGLASVVHYEPVPTCSKAKPYCGSKYLVCNTRANPCRCESRTTAQVRRMQSRNKDDFDDEDTCETNEAMQNRYRCDQSNDIRKFVFVPVEVISRRPPEKSTYNSYPVFNSKVYTKLGDIYSPKTYGIDDMLPTGKCATYTRCENEYTPSAGKIFVEANGLNYQGQYTDFAVIDTRLALSSSTSYVAVKSPEIGKTEVLLSARDVCGRMCKAYCRHFTPTGTEYRLCNGAIRVTSQAPKLYGRNYGENVIDLWKLPLGGSCPTFQREQVAVKFFCDFKSDWLWGTSQNPYNGRSNLRDQLIMTDNNLVSDPFGMRINHHVLQAIGK</sequence>
<dbReference type="PROSITE" id="PS00497">
    <property type="entry name" value="TYROSINASE_1"/>
    <property type="match status" value="1"/>
</dbReference>
<feature type="domain" description="Tyrosinase copper-binding" evidence="5">
    <location>
        <begin position="296"/>
        <end position="307"/>
    </location>
</feature>
<dbReference type="GO" id="GO:0016491">
    <property type="term" value="F:oxidoreductase activity"/>
    <property type="evidence" value="ECO:0007669"/>
    <property type="project" value="InterPro"/>
</dbReference>
<feature type="domain" description="Tyrosinase copper-binding" evidence="4">
    <location>
        <begin position="154"/>
        <end position="171"/>
    </location>
</feature>
<dbReference type="EMBL" id="VSWD01000012">
    <property type="protein sequence ID" value="KAK3086853.1"/>
    <property type="molecule type" value="Genomic_DNA"/>
</dbReference>
<feature type="chain" id="PRO_5041738677" description="Tyrosinase copper-binding domain-containing protein" evidence="3">
    <location>
        <begin position="19"/>
        <end position="680"/>
    </location>
</feature>
<evidence type="ECO:0000313" key="7">
    <source>
        <dbReference type="Proteomes" id="UP001186944"/>
    </source>
</evidence>
<evidence type="ECO:0000259" key="5">
    <source>
        <dbReference type="PROSITE" id="PS00498"/>
    </source>
</evidence>
<gene>
    <name evidence="6" type="ORF">FSP39_024431</name>
</gene>
<keyword evidence="7" id="KW-1185">Reference proteome</keyword>
<dbReference type="PRINTS" id="PR00092">
    <property type="entry name" value="TYROSINASE"/>
</dbReference>
<dbReference type="InterPro" id="IPR008922">
    <property type="entry name" value="Di-copper_centre_dom_sf"/>
</dbReference>
<dbReference type="InterPro" id="IPR002227">
    <property type="entry name" value="Tyrosinase_Cu-bd"/>
</dbReference>
<keyword evidence="2" id="KW-0186">Copper</keyword>
<evidence type="ECO:0000313" key="6">
    <source>
        <dbReference type="EMBL" id="KAK3086853.1"/>
    </source>
</evidence>
<dbReference type="Pfam" id="PF00264">
    <property type="entry name" value="Tyrosinase"/>
    <property type="match status" value="1"/>
</dbReference>
<keyword evidence="3" id="KW-0732">Signal</keyword>
<dbReference type="SUPFAM" id="SSF48056">
    <property type="entry name" value="Di-copper centre-containing domain"/>
    <property type="match status" value="1"/>
</dbReference>
<accession>A0AA88XQR2</accession>
<keyword evidence="1" id="KW-0479">Metal-binding</keyword>
<dbReference type="PROSITE" id="PS00498">
    <property type="entry name" value="TYROSINASE_2"/>
    <property type="match status" value="1"/>
</dbReference>
<organism evidence="6 7">
    <name type="scientific">Pinctada imbricata</name>
    <name type="common">Atlantic pearl-oyster</name>
    <name type="synonym">Pinctada martensii</name>
    <dbReference type="NCBI Taxonomy" id="66713"/>
    <lineage>
        <taxon>Eukaryota</taxon>
        <taxon>Metazoa</taxon>
        <taxon>Spiralia</taxon>
        <taxon>Lophotrochozoa</taxon>
        <taxon>Mollusca</taxon>
        <taxon>Bivalvia</taxon>
        <taxon>Autobranchia</taxon>
        <taxon>Pteriomorphia</taxon>
        <taxon>Pterioida</taxon>
        <taxon>Pterioidea</taxon>
        <taxon>Pteriidae</taxon>
        <taxon>Pinctada</taxon>
    </lineage>
</organism>